<evidence type="ECO:0000313" key="3">
    <source>
        <dbReference type="WBParaSite" id="L893_g15640.t1"/>
    </source>
</evidence>
<sequence>MSRASLFVTLFAVALVACSVLVSAVPYPDDSPYQYLNQYAGSMSYQPRERKAGHLSNMMRIGRRSDPWMSRETRETNENSVNALRGRIWLLP</sequence>
<name>A0A1I7YER5_9BILA</name>
<dbReference type="AlphaFoldDB" id="A0A1I7YER5"/>
<proteinExistence type="predicted"/>
<dbReference type="PROSITE" id="PS51257">
    <property type="entry name" value="PROKAR_LIPOPROTEIN"/>
    <property type="match status" value="1"/>
</dbReference>
<evidence type="ECO:0000256" key="1">
    <source>
        <dbReference type="SAM" id="SignalP"/>
    </source>
</evidence>
<evidence type="ECO:0000313" key="2">
    <source>
        <dbReference type="Proteomes" id="UP000095287"/>
    </source>
</evidence>
<keyword evidence="1" id="KW-0732">Signal</keyword>
<protein>
    <submittedName>
        <fullName evidence="3">Neuropeptide-Like Protein</fullName>
    </submittedName>
</protein>
<accession>A0A1I7YER5</accession>
<keyword evidence="2" id="KW-1185">Reference proteome</keyword>
<reference evidence="3" key="1">
    <citation type="submission" date="2016-11" db="UniProtKB">
        <authorList>
            <consortium name="WormBaseParasite"/>
        </authorList>
    </citation>
    <scope>IDENTIFICATION</scope>
</reference>
<organism evidence="2 3">
    <name type="scientific">Steinernema glaseri</name>
    <dbReference type="NCBI Taxonomy" id="37863"/>
    <lineage>
        <taxon>Eukaryota</taxon>
        <taxon>Metazoa</taxon>
        <taxon>Ecdysozoa</taxon>
        <taxon>Nematoda</taxon>
        <taxon>Chromadorea</taxon>
        <taxon>Rhabditida</taxon>
        <taxon>Tylenchina</taxon>
        <taxon>Panagrolaimomorpha</taxon>
        <taxon>Strongyloidoidea</taxon>
        <taxon>Steinernematidae</taxon>
        <taxon>Steinernema</taxon>
    </lineage>
</organism>
<feature type="signal peptide" evidence="1">
    <location>
        <begin position="1"/>
        <end position="24"/>
    </location>
</feature>
<dbReference type="Proteomes" id="UP000095287">
    <property type="component" value="Unplaced"/>
</dbReference>
<feature type="chain" id="PRO_5009312081" evidence="1">
    <location>
        <begin position="25"/>
        <end position="92"/>
    </location>
</feature>
<dbReference type="WBParaSite" id="L893_g15640.t1">
    <property type="protein sequence ID" value="L893_g15640.t1"/>
    <property type="gene ID" value="L893_g15640"/>
</dbReference>